<dbReference type="InterPro" id="IPR036388">
    <property type="entry name" value="WH-like_DNA-bd_sf"/>
</dbReference>
<evidence type="ECO:0000313" key="3">
    <source>
        <dbReference type="Proteomes" id="UP001595699"/>
    </source>
</evidence>
<organism evidence="2 3">
    <name type="scientific">Tenggerimyces flavus</name>
    <dbReference type="NCBI Taxonomy" id="1708749"/>
    <lineage>
        <taxon>Bacteria</taxon>
        <taxon>Bacillati</taxon>
        <taxon>Actinomycetota</taxon>
        <taxon>Actinomycetes</taxon>
        <taxon>Propionibacteriales</taxon>
        <taxon>Nocardioidaceae</taxon>
        <taxon>Tenggerimyces</taxon>
    </lineage>
</organism>
<dbReference type="CDD" id="cd24073">
    <property type="entry name" value="ASKHA_ATPase_ROK_CYANR"/>
    <property type="match status" value="1"/>
</dbReference>
<dbReference type="RefSeq" id="WP_205116871.1">
    <property type="nucleotide sequence ID" value="NZ_JAFBCM010000001.1"/>
</dbReference>
<accession>A0ABV7Y748</accession>
<name>A0ABV7Y748_9ACTN</name>
<comment type="caution">
    <text evidence="2">The sequence shown here is derived from an EMBL/GenBank/DDBJ whole genome shotgun (WGS) entry which is preliminary data.</text>
</comment>
<sequence length="389" mass="41249">MSTEAPRRVPGSGPAAVRVFTTVLTDGPVSRVDVARLTGLSPAAVTKAVRPLLDAGYLVEGELEDRPASVGRPANPLEVDADREFFVGIKATADELVGVVTDLRAVVRRAKHVRLRDHDVDHVVDAIAKLTKDLLSTDRAFQRRTTGLGLAIAGDVDHHAGVARYSPFLDWQNVPIARLVRKATGLETFVENDVKALTRAEQWFGHGVGSHSFALVTIGAGIGCGLVADGQLVEGAHDVAGELGHVTVDLNGAECMCGGRGCVETVASERAIVEHLRSATGEPELTLTAALARARTGDAATQRVFREAGRAIGVALATVANLVGPERIVVSGEGLPTYELVEEQIREEFGRQAYGAARCDVITREMPFEEWARGAAAVAIGQLLAAERL</sequence>
<dbReference type="SUPFAM" id="SSF46785">
    <property type="entry name" value="Winged helix' DNA-binding domain"/>
    <property type="match status" value="1"/>
</dbReference>
<reference evidence="3" key="1">
    <citation type="journal article" date="2019" name="Int. J. Syst. Evol. Microbiol.">
        <title>The Global Catalogue of Microorganisms (GCM) 10K type strain sequencing project: providing services to taxonomists for standard genome sequencing and annotation.</title>
        <authorList>
            <consortium name="The Broad Institute Genomics Platform"/>
            <consortium name="The Broad Institute Genome Sequencing Center for Infectious Disease"/>
            <person name="Wu L."/>
            <person name="Ma J."/>
        </authorList>
    </citation>
    <scope>NUCLEOTIDE SEQUENCE [LARGE SCALE GENOMIC DNA]</scope>
    <source>
        <strain evidence="3">CGMCC 4.7241</strain>
    </source>
</reference>
<dbReference type="InterPro" id="IPR036390">
    <property type="entry name" value="WH_DNA-bd_sf"/>
</dbReference>
<evidence type="ECO:0000313" key="2">
    <source>
        <dbReference type="EMBL" id="MFC3760647.1"/>
    </source>
</evidence>
<dbReference type="InterPro" id="IPR049874">
    <property type="entry name" value="ROK_cs"/>
</dbReference>
<proteinExistence type="inferred from homology"/>
<dbReference type="Gene3D" id="3.30.420.40">
    <property type="match status" value="2"/>
</dbReference>
<protein>
    <submittedName>
        <fullName evidence="2">ROK family protein</fullName>
    </submittedName>
</protein>
<comment type="similarity">
    <text evidence="1">Belongs to the ROK (NagC/XylR) family.</text>
</comment>
<dbReference type="SUPFAM" id="SSF53067">
    <property type="entry name" value="Actin-like ATPase domain"/>
    <property type="match status" value="1"/>
</dbReference>
<dbReference type="InterPro" id="IPR043129">
    <property type="entry name" value="ATPase_NBD"/>
</dbReference>
<gene>
    <name evidence="2" type="ORF">ACFOUW_07345</name>
</gene>
<dbReference type="PANTHER" id="PTHR18964">
    <property type="entry name" value="ROK (REPRESSOR, ORF, KINASE) FAMILY"/>
    <property type="match status" value="1"/>
</dbReference>
<dbReference type="Gene3D" id="1.10.10.10">
    <property type="entry name" value="Winged helix-like DNA-binding domain superfamily/Winged helix DNA-binding domain"/>
    <property type="match status" value="1"/>
</dbReference>
<dbReference type="InterPro" id="IPR000600">
    <property type="entry name" value="ROK"/>
</dbReference>
<keyword evidence="3" id="KW-1185">Reference proteome</keyword>
<dbReference type="EMBL" id="JBHRZH010000006">
    <property type="protein sequence ID" value="MFC3760647.1"/>
    <property type="molecule type" value="Genomic_DNA"/>
</dbReference>
<dbReference type="PROSITE" id="PS01125">
    <property type="entry name" value="ROK"/>
    <property type="match status" value="1"/>
</dbReference>
<evidence type="ECO:0000256" key="1">
    <source>
        <dbReference type="ARBA" id="ARBA00006479"/>
    </source>
</evidence>
<dbReference type="PANTHER" id="PTHR18964:SF149">
    <property type="entry name" value="BIFUNCTIONAL UDP-N-ACETYLGLUCOSAMINE 2-EPIMERASE_N-ACETYLMANNOSAMINE KINASE"/>
    <property type="match status" value="1"/>
</dbReference>
<dbReference type="Proteomes" id="UP001595699">
    <property type="component" value="Unassembled WGS sequence"/>
</dbReference>
<dbReference type="Pfam" id="PF00480">
    <property type="entry name" value="ROK"/>
    <property type="match status" value="1"/>
</dbReference>